<dbReference type="HOGENOM" id="CLU_008523_10_3_1"/>
<dbReference type="InterPro" id="IPR001563">
    <property type="entry name" value="Peptidase_S10"/>
</dbReference>
<dbReference type="OrthoDB" id="443318at2759"/>
<proteinExistence type="inferred from homology"/>
<dbReference type="Gene3D" id="1.10.287.410">
    <property type="match status" value="1"/>
</dbReference>
<dbReference type="InterPro" id="IPR029058">
    <property type="entry name" value="AB_hydrolase_fold"/>
</dbReference>
<keyword evidence="3" id="KW-0645">Protease</keyword>
<dbReference type="AlphaFoldDB" id="A0A0C2ZNB4"/>
<dbReference type="GO" id="GO:0000324">
    <property type="term" value="C:fungal-type vacuole"/>
    <property type="evidence" value="ECO:0007669"/>
    <property type="project" value="TreeGrafter"/>
</dbReference>
<name>A0A0C2ZNB4_9AGAM</name>
<dbReference type="PANTHER" id="PTHR11802:SF453">
    <property type="entry name" value="S1, PUTATIVE-RELATED"/>
    <property type="match status" value="1"/>
</dbReference>
<keyword evidence="7" id="KW-1185">Reference proteome</keyword>
<evidence type="ECO:0008006" key="8">
    <source>
        <dbReference type="Google" id="ProtNLM"/>
    </source>
</evidence>
<dbReference type="GO" id="GO:0006508">
    <property type="term" value="P:proteolysis"/>
    <property type="evidence" value="ECO:0007669"/>
    <property type="project" value="UniProtKB-KW"/>
</dbReference>
<evidence type="ECO:0000256" key="2">
    <source>
        <dbReference type="ARBA" id="ARBA00022645"/>
    </source>
</evidence>
<dbReference type="InParanoid" id="A0A0C2ZNB4"/>
<keyword evidence="4" id="KW-0378">Hydrolase</keyword>
<evidence type="ECO:0000313" key="7">
    <source>
        <dbReference type="Proteomes" id="UP000053989"/>
    </source>
</evidence>
<dbReference type="EMBL" id="KN822163">
    <property type="protein sequence ID" value="KIM54087.1"/>
    <property type="molecule type" value="Genomic_DNA"/>
</dbReference>
<sequence>MAHVVLADSRSPPPQQGTVLAPRMYLHRLVLSSIAAIVSTVVVKAVSIDINNLDPESISIKFGSENFKDTNLHYVKNSGVCETTPGVTQYSGYVEVAKNMSMWFWFFEARQSPETAPFALWLNGGPGCSSMIGLFQENGPCQVNADGNTTYLNPYSWNNVSNMIYIDQPIGTGFSYGTDTVNSTAAAAPFVWQALQVLFESKAFDDYASREFIFSTESYGGHYGPAFVTYFNEQNSKIAQGTLEAETIVVSALLINNGWIDPLIQNIAYYNFTKDAPGYGQLLSDAVLTNISHALWDKGGCVDQQKACYAAGSSLSSDAICFKAYNYCANYVYTPAIGNYDPYDLRQNSSALFPPEYYVDFLHTPAVVKQIGAKSNYAECSDAQYYLVTDTGDFSRTFLPELSSLANSGLKILIWAGDTDIICNWIGVYASVLQMNWYGRDVFNDLPLTDITLNGVTIASVANLDNFSFARVYGAGHEVAAFQPAAALEIFSQIIYGEQLHSA</sequence>
<dbReference type="PRINTS" id="PR00724">
    <property type="entry name" value="CRBOXYPTASEC"/>
</dbReference>
<evidence type="ECO:0000256" key="5">
    <source>
        <dbReference type="ARBA" id="ARBA00023180"/>
    </source>
</evidence>
<comment type="similarity">
    <text evidence="1">Belongs to the peptidase S10 family.</text>
</comment>
<dbReference type="Pfam" id="PF00450">
    <property type="entry name" value="Peptidase_S10"/>
    <property type="match status" value="1"/>
</dbReference>
<evidence type="ECO:0000256" key="4">
    <source>
        <dbReference type="ARBA" id="ARBA00022801"/>
    </source>
</evidence>
<evidence type="ECO:0000313" key="6">
    <source>
        <dbReference type="EMBL" id="KIM54087.1"/>
    </source>
</evidence>
<gene>
    <name evidence="6" type="ORF">SCLCIDRAFT_1222306</name>
</gene>
<keyword evidence="5" id="KW-0325">Glycoprotein</keyword>
<dbReference type="Proteomes" id="UP000053989">
    <property type="component" value="Unassembled WGS sequence"/>
</dbReference>
<accession>A0A0C2ZNB4</accession>
<reference evidence="7" key="2">
    <citation type="submission" date="2015-01" db="EMBL/GenBank/DDBJ databases">
        <title>Evolutionary Origins and Diversification of the Mycorrhizal Mutualists.</title>
        <authorList>
            <consortium name="DOE Joint Genome Institute"/>
            <consortium name="Mycorrhizal Genomics Consortium"/>
            <person name="Kohler A."/>
            <person name="Kuo A."/>
            <person name="Nagy L.G."/>
            <person name="Floudas D."/>
            <person name="Copeland A."/>
            <person name="Barry K.W."/>
            <person name="Cichocki N."/>
            <person name="Veneault-Fourrey C."/>
            <person name="LaButti K."/>
            <person name="Lindquist E.A."/>
            <person name="Lipzen A."/>
            <person name="Lundell T."/>
            <person name="Morin E."/>
            <person name="Murat C."/>
            <person name="Riley R."/>
            <person name="Ohm R."/>
            <person name="Sun H."/>
            <person name="Tunlid A."/>
            <person name="Henrissat B."/>
            <person name="Grigoriev I.V."/>
            <person name="Hibbett D.S."/>
            <person name="Martin F."/>
        </authorList>
    </citation>
    <scope>NUCLEOTIDE SEQUENCE [LARGE SCALE GENOMIC DNA]</scope>
    <source>
        <strain evidence="7">Foug A</strain>
    </source>
</reference>
<dbReference type="PANTHER" id="PTHR11802">
    <property type="entry name" value="SERINE PROTEASE FAMILY S10 SERINE CARBOXYPEPTIDASE"/>
    <property type="match status" value="1"/>
</dbReference>
<reference evidence="6 7" key="1">
    <citation type="submission" date="2014-04" db="EMBL/GenBank/DDBJ databases">
        <authorList>
            <consortium name="DOE Joint Genome Institute"/>
            <person name="Kuo A."/>
            <person name="Kohler A."/>
            <person name="Nagy L.G."/>
            <person name="Floudas D."/>
            <person name="Copeland A."/>
            <person name="Barry K.W."/>
            <person name="Cichocki N."/>
            <person name="Veneault-Fourrey C."/>
            <person name="LaButti K."/>
            <person name="Lindquist E.A."/>
            <person name="Lipzen A."/>
            <person name="Lundell T."/>
            <person name="Morin E."/>
            <person name="Murat C."/>
            <person name="Sun H."/>
            <person name="Tunlid A."/>
            <person name="Henrissat B."/>
            <person name="Grigoriev I.V."/>
            <person name="Hibbett D.S."/>
            <person name="Martin F."/>
            <person name="Nordberg H.P."/>
            <person name="Cantor M.N."/>
            <person name="Hua S.X."/>
        </authorList>
    </citation>
    <scope>NUCLEOTIDE SEQUENCE [LARGE SCALE GENOMIC DNA]</scope>
    <source>
        <strain evidence="6 7">Foug A</strain>
    </source>
</reference>
<dbReference type="MEROPS" id="S10.008"/>
<evidence type="ECO:0000256" key="3">
    <source>
        <dbReference type="ARBA" id="ARBA00022670"/>
    </source>
</evidence>
<keyword evidence="2" id="KW-0121">Carboxypeptidase</keyword>
<dbReference type="Gene3D" id="3.40.50.1820">
    <property type="entry name" value="alpha/beta hydrolase"/>
    <property type="match status" value="1"/>
</dbReference>
<dbReference type="SUPFAM" id="SSF53474">
    <property type="entry name" value="alpha/beta-Hydrolases"/>
    <property type="match status" value="1"/>
</dbReference>
<evidence type="ECO:0000256" key="1">
    <source>
        <dbReference type="ARBA" id="ARBA00009431"/>
    </source>
</evidence>
<protein>
    <recommendedName>
        <fullName evidence="8">Carboxypeptidase</fullName>
    </recommendedName>
</protein>
<organism evidence="6 7">
    <name type="scientific">Scleroderma citrinum Foug A</name>
    <dbReference type="NCBI Taxonomy" id="1036808"/>
    <lineage>
        <taxon>Eukaryota</taxon>
        <taxon>Fungi</taxon>
        <taxon>Dikarya</taxon>
        <taxon>Basidiomycota</taxon>
        <taxon>Agaricomycotina</taxon>
        <taxon>Agaricomycetes</taxon>
        <taxon>Agaricomycetidae</taxon>
        <taxon>Boletales</taxon>
        <taxon>Sclerodermatineae</taxon>
        <taxon>Sclerodermataceae</taxon>
        <taxon>Scleroderma</taxon>
    </lineage>
</organism>
<dbReference type="GO" id="GO:0004185">
    <property type="term" value="F:serine-type carboxypeptidase activity"/>
    <property type="evidence" value="ECO:0007669"/>
    <property type="project" value="InterPro"/>
</dbReference>